<dbReference type="InterPro" id="IPR003675">
    <property type="entry name" value="Rce1/LyrA-like_dom"/>
</dbReference>
<sequence length="290" mass="31749">MQNIHYFKENPPKSWWRPIVATFLVFALCGGVGSIPISIFISIFTKESLSQVTENSISGELGSLFGFGFALIGIIYWNKRMNKRPIASLGFTQENVFSQYALGFLIGASSLAFLAVVAMFLGSIHFKLNSHMNFGLIILLLLGFIIQGLTEEVLCRGYLQGSLSALMDEKWAIIISAVFFAVLHGANPGIQVLPLINLFIFGLVFSLLYAYSENILFVGAVHSAWNFFQGPFFGVQVSGTESITSVLKASIPQANFINGGSFGIEGSILTTVFGIFCCVLLSQLILKKRK</sequence>
<reference evidence="4" key="1">
    <citation type="submission" date="2017-04" db="EMBL/GenBank/DDBJ databases">
        <title>Function of individual gut microbiota members based on whole genome sequencing of pure cultures obtained from chicken caecum.</title>
        <authorList>
            <person name="Medvecky M."/>
            <person name="Cejkova D."/>
            <person name="Polansky O."/>
            <person name="Karasova D."/>
            <person name="Kubasova T."/>
            <person name="Cizek A."/>
            <person name="Rychlik I."/>
        </authorList>
    </citation>
    <scope>NUCLEOTIDE SEQUENCE [LARGE SCALE GENOMIC DNA]</scope>
    <source>
        <strain evidence="4">An144</strain>
    </source>
</reference>
<keyword evidence="3" id="KW-0378">Hydrolase</keyword>
<dbReference type="AlphaFoldDB" id="A0A0H2Q1I0"/>
<protein>
    <submittedName>
        <fullName evidence="3">CPBP family intramembrane metalloprotease</fullName>
    </submittedName>
</protein>
<evidence type="ECO:0000313" key="3">
    <source>
        <dbReference type="EMBL" id="OUQ10333.1"/>
    </source>
</evidence>
<dbReference type="GO" id="GO:0006508">
    <property type="term" value="P:proteolysis"/>
    <property type="evidence" value="ECO:0007669"/>
    <property type="project" value="UniProtKB-KW"/>
</dbReference>
<evidence type="ECO:0000259" key="2">
    <source>
        <dbReference type="Pfam" id="PF02517"/>
    </source>
</evidence>
<gene>
    <name evidence="3" type="ORF">B5E88_06155</name>
</gene>
<dbReference type="Pfam" id="PF02517">
    <property type="entry name" value="Rce1-like"/>
    <property type="match status" value="1"/>
</dbReference>
<accession>A0A0H2Q1I0</accession>
<dbReference type="GO" id="GO:0008237">
    <property type="term" value="F:metallopeptidase activity"/>
    <property type="evidence" value="ECO:0007669"/>
    <property type="project" value="UniProtKB-KW"/>
</dbReference>
<feature type="domain" description="CAAX prenyl protease 2/Lysostaphin resistance protein A-like" evidence="2">
    <location>
        <begin position="135"/>
        <end position="228"/>
    </location>
</feature>
<comment type="similarity">
    <text evidence="1">Belongs to the UPF0177 family.</text>
</comment>
<organism evidence="3 4">
    <name type="scientific">Enterococcus cecorum</name>
    <dbReference type="NCBI Taxonomy" id="44008"/>
    <lineage>
        <taxon>Bacteria</taxon>
        <taxon>Bacillati</taxon>
        <taxon>Bacillota</taxon>
        <taxon>Bacilli</taxon>
        <taxon>Lactobacillales</taxon>
        <taxon>Enterococcaceae</taxon>
        <taxon>Enterococcus</taxon>
    </lineage>
</organism>
<proteinExistence type="inferred from homology"/>
<dbReference type="PANTHER" id="PTHR39430">
    <property type="entry name" value="MEMBRANE-ASSOCIATED PROTEASE-RELATED"/>
    <property type="match status" value="1"/>
</dbReference>
<dbReference type="RefSeq" id="WP_047241819.1">
    <property type="nucleotide sequence ID" value="NZ_CP010060.1"/>
</dbReference>
<dbReference type="GO" id="GO:0080120">
    <property type="term" value="P:CAAX-box protein maturation"/>
    <property type="evidence" value="ECO:0007669"/>
    <property type="project" value="UniProtKB-ARBA"/>
</dbReference>
<keyword evidence="3" id="KW-0645">Protease</keyword>
<dbReference type="Proteomes" id="UP000196074">
    <property type="component" value="Unassembled WGS sequence"/>
</dbReference>
<evidence type="ECO:0000313" key="4">
    <source>
        <dbReference type="Proteomes" id="UP000196074"/>
    </source>
</evidence>
<keyword evidence="3" id="KW-0482">Metalloprotease</keyword>
<dbReference type="PANTHER" id="PTHR39430:SF1">
    <property type="entry name" value="PROTEASE"/>
    <property type="match status" value="1"/>
</dbReference>
<comment type="caution">
    <text evidence="3">The sequence shown here is derived from an EMBL/GenBank/DDBJ whole genome shotgun (WGS) entry which is preliminary data.</text>
</comment>
<evidence type="ECO:0000256" key="1">
    <source>
        <dbReference type="ARBA" id="ARBA00009067"/>
    </source>
</evidence>
<name>A0A0H2Q1I0_9ENTE</name>
<dbReference type="EMBL" id="NFLC01000010">
    <property type="protein sequence ID" value="OUQ10333.1"/>
    <property type="molecule type" value="Genomic_DNA"/>
</dbReference>
<dbReference type="GO" id="GO:0004175">
    <property type="term" value="F:endopeptidase activity"/>
    <property type="evidence" value="ECO:0007669"/>
    <property type="project" value="UniProtKB-ARBA"/>
</dbReference>